<gene>
    <name evidence="13" type="ORF">Atep_11600</name>
</gene>
<dbReference type="InterPro" id="IPR006141">
    <property type="entry name" value="Intein_N"/>
</dbReference>
<evidence type="ECO:0000256" key="8">
    <source>
        <dbReference type="ARBA" id="ARBA00022932"/>
    </source>
</evidence>
<dbReference type="RefSeq" id="WP_213380785.1">
    <property type="nucleotide sequence ID" value="NZ_AP024563.1"/>
</dbReference>
<keyword evidence="14" id="KW-1185">Reference proteome</keyword>
<dbReference type="EMBL" id="AP024563">
    <property type="protein sequence ID" value="BCU06483.1"/>
    <property type="molecule type" value="Genomic_DNA"/>
</dbReference>
<dbReference type="InterPro" id="IPR004365">
    <property type="entry name" value="NA-bd_OB_tRNA"/>
</dbReference>
<evidence type="ECO:0000259" key="11">
    <source>
        <dbReference type="SMART" id="SM00306"/>
    </source>
</evidence>
<evidence type="ECO:0000256" key="3">
    <source>
        <dbReference type="ARBA" id="ARBA00019114"/>
    </source>
</evidence>
<keyword evidence="4" id="KW-0963">Cytoplasm</keyword>
<feature type="domain" description="Hint" evidence="11">
    <location>
        <begin position="705"/>
        <end position="807"/>
    </location>
</feature>
<dbReference type="Gene3D" id="3.20.20.140">
    <property type="entry name" value="Metal-dependent hydrolases"/>
    <property type="match status" value="1"/>
</dbReference>
<dbReference type="CDD" id="cd07433">
    <property type="entry name" value="PHP_PolIIIA_DnaE1"/>
    <property type="match status" value="1"/>
</dbReference>
<evidence type="ECO:0000259" key="10">
    <source>
        <dbReference type="SMART" id="SM00305"/>
    </source>
</evidence>
<evidence type="ECO:0000256" key="1">
    <source>
        <dbReference type="ARBA" id="ARBA00004496"/>
    </source>
</evidence>
<sequence length="1352" mass="150993">MDPTFVHLHLHSEYSLVDGLVRIKPLVKAVAAAGMPAVAVTDQGNLFSLVRFYKAAVGAGVKPIAGADLWVRNPEDANQPHRLVLLAQDEPGYRNLTRLISRGFVEGQHLGVAQVERDWVLEAHQGLIALSGGPRGDVAEALLKGRPEIAGQRLDVWLSVFGDRYYLELMRTGRPQEGELVEASVDLAIRRGVPVVATNDVRFLAAGDFEAHEVRVCIHQGRTLDDPRRPRDYSEEQYLRTPAEMAELFADLPEALENTVEIAKRCNLELKLGKNYLPVFPVPEGMTTDSFFAEQSRRGLEWRLERILDRDAPDYVERRRVYEERLETELAVIIQMGFPGYFLIVADFIQWAKDNGIPVGPGRGSGAGSLVAYALKITDLDPIQHELLFERFLNPERVSMPDFDIDFCMEGRDRVIDYVARKYGREAVSQIITFGTMAAKAVVRDVGRVMGHPYGFVDKIAKMVPFELGMTLDKALKESEDLKRAYDQDEEVRAILDMARKLEGLTRNAGKHAGGVVIAPTVLTDFAPLYCEPGGVNLVTQFDKDDVEQVGLVKFDFLGLRTLTIIDWALKTINAGRAAKGEPPLDIERIDPRDREAFDLLKRCETTAVFQLESRGMKELIKKLQPDCFDEITALVALFRPGPLQSGMVDDFIERKHGRAEVAYPHPDLEPILKPTYGIILYQEQVMQIAQVLAGYSLGGADILRRCLAGSTEVVDAATGRRVTLTEIAAAPEVWIGREVFALDLKTQKIVRRPIDAVYHNGVQEVFEVTTRTGRRIQATATHLFYTLVGWKPLGAFVEGETIGLAARLPLESDEPQSRIGVESDVLWDLIESIRPLGDMEVFDLTIPKHHNFIANDFIAHNCMGKKKPEEMAKQRETFEQGALARGIDGQLASHVFDLMEYFSGYGFNRSHSAAYALVSYQTLWLKAHYPAAFMAAVLSADMDNTDKVVTLIDECRTMKLRVEPPAINRSDYHFTIADDKTVVYGLGAVKGVGESAIEAMLEARRAGGPFRDLWDFCGRIDLQRVNRRVLESLIRAGALDELGPNRATLMAQLPPALKAAEQYHSTRAAGQVDLFGALAPSGPPTPDPQLARETLADWEDEQRLQGEKETLGLYLTGHPIDRYEDELKAMGGARIARLLETDRELGRRDRRDREKRTVVGLVVGVRHGKTQRGRMGSVVLDDRTGRIEATVFSELYEQVRHLLVADRILSITGALNFDEFRDAWSLRADSVRIFEEARATAADHLLLTLDLSDPVAHARGLERVEELRAVLLAHRDTARESSLPIRLIYRRPGAVGELMLGSAWRVRPADALLKQLRHLLGTESVRVSYERPVQQAPMPELQSAPRLRAVS</sequence>
<dbReference type="SMART" id="SM00305">
    <property type="entry name" value="HintC"/>
    <property type="match status" value="1"/>
</dbReference>
<dbReference type="NCBIfam" id="TIGR00594">
    <property type="entry name" value="polc"/>
    <property type="match status" value="1"/>
</dbReference>
<evidence type="ECO:0000313" key="13">
    <source>
        <dbReference type="EMBL" id="BCU06483.1"/>
    </source>
</evidence>
<dbReference type="SUPFAM" id="SSF51294">
    <property type="entry name" value="Hedgehog/intein (Hint) domain"/>
    <property type="match status" value="1"/>
</dbReference>
<dbReference type="InterPro" id="IPR016195">
    <property type="entry name" value="Pol/histidinol_Pase-like"/>
</dbReference>
<proteinExistence type="predicted"/>
<dbReference type="NCBIfam" id="NF004226">
    <property type="entry name" value="PRK05673.1"/>
    <property type="match status" value="1"/>
</dbReference>
<dbReference type="InterPro" id="IPR040982">
    <property type="entry name" value="DNA_pol3_finger"/>
</dbReference>
<comment type="catalytic activity">
    <reaction evidence="9">
        <text>DNA(n) + a 2'-deoxyribonucleoside 5'-triphosphate = DNA(n+1) + diphosphate</text>
        <dbReference type="Rhea" id="RHEA:22508"/>
        <dbReference type="Rhea" id="RHEA-COMP:17339"/>
        <dbReference type="Rhea" id="RHEA-COMP:17340"/>
        <dbReference type="ChEBI" id="CHEBI:33019"/>
        <dbReference type="ChEBI" id="CHEBI:61560"/>
        <dbReference type="ChEBI" id="CHEBI:173112"/>
        <dbReference type="EC" id="2.7.7.7"/>
    </reaction>
</comment>
<dbReference type="Pfam" id="PF01336">
    <property type="entry name" value="tRNA_anti-codon"/>
    <property type="match status" value="1"/>
</dbReference>
<dbReference type="Gene3D" id="1.10.10.1600">
    <property type="entry name" value="Bacterial DNA polymerase III alpha subunit, thumb domain"/>
    <property type="match status" value="1"/>
</dbReference>
<feature type="domain" description="Polymerase/histidinol phosphatase N-terminal" evidence="12">
    <location>
        <begin position="6"/>
        <end position="73"/>
    </location>
</feature>
<feature type="domain" description="Hint" evidence="10">
    <location>
        <begin position="823"/>
        <end position="868"/>
    </location>
</feature>
<protein>
    <recommendedName>
        <fullName evidence="3">DNA polymerase III subunit alpha</fullName>
        <ecNumber evidence="2">2.7.7.7</ecNumber>
    </recommendedName>
</protein>
<evidence type="ECO:0000256" key="4">
    <source>
        <dbReference type="ARBA" id="ARBA00022490"/>
    </source>
</evidence>
<dbReference type="Pfam" id="PF20914">
    <property type="entry name" value="DNA_pol_IIIA_C"/>
    <property type="match status" value="1"/>
</dbReference>
<dbReference type="SMART" id="SM00481">
    <property type="entry name" value="POLIIIAc"/>
    <property type="match status" value="1"/>
</dbReference>
<dbReference type="PROSITE" id="PS50818">
    <property type="entry name" value="INTEIN_C_TER"/>
    <property type="match status" value="1"/>
</dbReference>
<dbReference type="InterPro" id="IPR004013">
    <property type="entry name" value="PHP_dom"/>
</dbReference>
<dbReference type="InterPro" id="IPR004805">
    <property type="entry name" value="DnaE2/DnaE/PolC"/>
</dbReference>
<dbReference type="Gene3D" id="2.170.16.10">
    <property type="entry name" value="Hedgehog/Intein (Hint) domain"/>
    <property type="match status" value="1"/>
</dbReference>
<dbReference type="CDD" id="cd00081">
    <property type="entry name" value="Hint"/>
    <property type="match status" value="1"/>
</dbReference>
<dbReference type="InterPro" id="IPR003586">
    <property type="entry name" value="Hint_dom_C"/>
</dbReference>
<evidence type="ECO:0000256" key="9">
    <source>
        <dbReference type="ARBA" id="ARBA00049244"/>
    </source>
</evidence>
<keyword evidence="5" id="KW-0808">Transferase</keyword>
<accession>A0ABN6GAT6</accession>
<name>A0ABN6GAT6_9GAMM</name>
<evidence type="ECO:0000256" key="5">
    <source>
        <dbReference type="ARBA" id="ARBA00022679"/>
    </source>
</evidence>
<dbReference type="EC" id="2.7.7.7" evidence="2"/>
<dbReference type="PANTHER" id="PTHR32294:SF0">
    <property type="entry name" value="DNA POLYMERASE III SUBUNIT ALPHA"/>
    <property type="match status" value="1"/>
</dbReference>
<dbReference type="CDD" id="cd04485">
    <property type="entry name" value="DnaE_OBF"/>
    <property type="match status" value="1"/>
</dbReference>
<dbReference type="Pfam" id="PF07733">
    <property type="entry name" value="DNA_pol3_alpha"/>
    <property type="match status" value="1"/>
</dbReference>
<evidence type="ECO:0000256" key="7">
    <source>
        <dbReference type="ARBA" id="ARBA00022705"/>
    </source>
</evidence>
<dbReference type="SUPFAM" id="SSF89550">
    <property type="entry name" value="PHP domain-like"/>
    <property type="match status" value="1"/>
</dbReference>
<keyword evidence="6" id="KW-0548">Nucleotidyltransferase</keyword>
<dbReference type="InterPro" id="IPR048472">
    <property type="entry name" value="DNA_pol_IIIA_C"/>
</dbReference>
<dbReference type="InterPro" id="IPR029460">
    <property type="entry name" value="DNAPol_HHH"/>
</dbReference>
<organism evidence="13 14">
    <name type="scientific">Allochromatium tepidum</name>
    <dbReference type="NCBI Taxonomy" id="553982"/>
    <lineage>
        <taxon>Bacteria</taxon>
        <taxon>Pseudomonadati</taxon>
        <taxon>Pseudomonadota</taxon>
        <taxon>Gammaproteobacteria</taxon>
        <taxon>Chromatiales</taxon>
        <taxon>Chromatiaceae</taxon>
        <taxon>Allochromatium</taxon>
    </lineage>
</organism>
<dbReference type="PANTHER" id="PTHR32294">
    <property type="entry name" value="DNA POLYMERASE III SUBUNIT ALPHA"/>
    <property type="match status" value="1"/>
</dbReference>
<evidence type="ECO:0000313" key="14">
    <source>
        <dbReference type="Proteomes" id="UP000680679"/>
    </source>
</evidence>
<dbReference type="Pfam" id="PF14579">
    <property type="entry name" value="HHH_6"/>
    <property type="match status" value="1"/>
</dbReference>
<dbReference type="Pfam" id="PF17657">
    <property type="entry name" value="DNA_pol3_finger"/>
    <property type="match status" value="1"/>
</dbReference>
<dbReference type="InterPro" id="IPR011708">
    <property type="entry name" value="DNA_pol3_alpha_NTPase_dom"/>
</dbReference>
<dbReference type="Gene3D" id="1.10.150.870">
    <property type="match status" value="1"/>
</dbReference>
<dbReference type="NCBIfam" id="TIGR01445">
    <property type="entry name" value="intein_Nterm"/>
    <property type="match status" value="1"/>
</dbReference>
<keyword evidence="8" id="KW-0239">DNA-directed DNA polymerase</keyword>
<evidence type="ECO:0000256" key="2">
    <source>
        <dbReference type="ARBA" id="ARBA00012417"/>
    </source>
</evidence>
<dbReference type="Proteomes" id="UP000680679">
    <property type="component" value="Chromosome"/>
</dbReference>
<dbReference type="Pfam" id="PF14890">
    <property type="entry name" value="Intein_splicing"/>
    <property type="match status" value="1"/>
</dbReference>
<dbReference type="InterPro" id="IPR049821">
    <property type="entry name" value="PolIIIA_DnaE1_PHP"/>
</dbReference>
<dbReference type="PROSITE" id="PS50817">
    <property type="entry name" value="INTEIN_N_TER"/>
    <property type="match status" value="1"/>
</dbReference>
<dbReference type="InterPro" id="IPR003587">
    <property type="entry name" value="Hint_dom_N"/>
</dbReference>
<evidence type="ECO:0000259" key="12">
    <source>
        <dbReference type="SMART" id="SM00481"/>
    </source>
</evidence>
<dbReference type="InterPro" id="IPR030934">
    <property type="entry name" value="Intein_C"/>
</dbReference>
<reference evidence="13 14" key="1">
    <citation type="submission" date="2021-04" db="EMBL/GenBank/DDBJ databases">
        <title>Complete genome sequencing of Allochromatium tepidum strain NZ.</title>
        <authorList>
            <person name="Tsukatani Y."/>
            <person name="Mori H."/>
        </authorList>
    </citation>
    <scope>NUCLEOTIDE SEQUENCE [LARGE SCALE GENOMIC DNA]</scope>
    <source>
        <strain evidence="13 14">NZ</strain>
    </source>
</reference>
<keyword evidence="7" id="KW-0235">DNA replication</keyword>
<evidence type="ECO:0000256" key="6">
    <source>
        <dbReference type="ARBA" id="ARBA00022695"/>
    </source>
</evidence>
<comment type="subcellular location">
    <subcellularLocation>
        <location evidence="1">Cytoplasm</location>
    </subcellularLocation>
</comment>
<dbReference type="InterPro" id="IPR036844">
    <property type="entry name" value="Hint_dom_sf"/>
</dbReference>
<dbReference type="InterPro" id="IPR041931">
    <property type="entry name" value="DNA_pol3_alpha_thumb_dom"/>
</dbReference>
<dbReference type="NCBIfam" id="TIGR01443">
    <property type="entry name" value="intein_Cterm"/>
    <property type="match status" value="1"/>
</dbReference>
<dbReference type="SMART" id="SM00306">
    <property type="entry name" value="HintN"/>
    <property type="match status" value="1"/>
</dbReference>
<dbReference type="InterPro" id="IPR003141">
    <property type="entry name" value="Pol/His_phosphatase_N"/>
</dbReference>
<dbReference type="Pfam" id="PF02811">
    <property type="entry name" value="PHP"/>
    <property type="match status" value="1"/>
</dbReference>